<evidence type="ECO:0000313" key="8">
    <source>
        <dbReference type="EMBL" id="TYC56518.1"/>
    </source>
</evidence>
<evidence type="ECO:0000256" key="4">
    <source>
        <dbReference type="ARBA" id="ARBA00049194"/>
    </source>
</evidence>
<comment type="similarity">
    <text evidence="1 6">Belongs to the aldehyde dehydrogenase family.</text>
</comment>
<reference evidence="8 9" key="1">
    <citation type="submission" date="2019-01" db="EMBL/GenBank/DDBJ databases">
        <title>Zoogloea oleivorans genome sequencing and assembly.</title>
        <authorList>
            <person name="Tancsics A."/>
            <person name="Farkas M."/>
            <person name="Kriszt B."/>
            <person name="Maroti G."/>
            <person name="Horvath B."/>
        </authorList>
    </citation>
    <scope>NUCLEOTIDE SEQUENCE [LARGE SCALE GENOMIC DNA]</scope>
    <source>
        <strain evidence="8 9">Buc</strain>
    </source>
</reference>
<evidence type="ECO:0000313" key="9">
    <source>
        <dbReference type="Proteomes" id="UP000389128"/>
    </source>
</evidence>
<keyword evidence="9" id="KW-1185">Reference proteome</keyword>
<name>A0A6C2CRB7_9RHOO</name>
<dbReference type="Gene3D" id="3.40.605.10">
    <property type="entry name" value="Aldehyde Dehydrogenase, Chain A, domain 1"/>
    <property type="match status" value="1"/>
</dbReference>
<dbReference type="RefSeq" id="WP_148579256.1">
    <property type="nucleotide sequence ID" value="NZ_JAVEUW010000010.1"/>
</dbReference>
<dbReference type="InterPro" id="IPR015590">
    <property type="entry name" value="Aldehyde_DH_dom"/>
</dbReference>
<dbReference type="InterPro" id="IPR016163">
    <property type="entry name" value="Ald_DH_C"/>
</dbReference>
<evidence type="ECO:0000256" key="1">
    <source>
        <dbReference type="ARBA" id="ARBA00009986"/>
    </source>
</evidence>
<dbReference type="Pfam" id="PF00171">
    <property type="entry name" value="Aldedh"/>
    <property type="match status" value="1"/>
</dbReference>
<comment type="caution">
    <text evidence="8">The sequence shown here is derived from an EMBL/GenBank/DDBJ whole genome shotgun (WGS) entry which is preliminary data.</text>
</comment>
<dbReference type="FunFam" id="3.40.605.10:FF:000007">
    <property type="entry name" value="NAD/NADP-dependent betaine aldehyde dehydrogenase"/>
    <property type="match status" value="1"/>
</dbReference>
<dbReference type="AlphaFoldDB" id="A0A6C2CRB7"/>
<proteinExistence type="inferred from homology"/>
<evidence type="ECO:0000256" key="5">
    <source>
        <dbReference type="PROSITE-ProRule" id="PRU10007"/>
    </source>
</evidence>
<evidence type="ECO:0000259" key="7">
    <source>
        <dbReference type="Pfam" id="PF00171"/>
    </source>
</evidence>
<evidence type="ECO:0000256" key="3">
    <source>
        <dbReference type="ARBA" id="ARBA00024226"/>
    </source>
</evidence>
<dbReference type="InterPro" id="IPR016160">
    <property type="entry name" value="Ald_DH_CS_CYS"/>
</dbReference>
<organism evidence="8 9">
    <name type="scientific">Zoogloea oleivorans</name>
    <dbReference type="NCBI Taxonomy" id="1552750"/>
    <lineage>
        <taxon>Bacteria</taxon>
        <taxon>Pseudomonadati</taxon>
        <taxon>Pseudomonadota</taxon>
        <taxon>Betaproteobacteria</taxon>
        <taxon>Rhodocyclales</taxon>
        <taxon>Zoogloeaceae</taxon>
        <taxon>Zoogloea</taxon>
    </lineage>
</organism>
<gene>
    <name evidence="8" type="ORF">ETQ85_11720</name>
</gene>
<feature type="active site" evidence="5">
    <location>
        <position position="246"/>
    </location>
</feature>
<dbReference type="SUPFAM" id="SSF53720">
    <property type="entry name" value="ALDH-like"/>
    <property type="match status" value="1"/>
</dbReference>
<dbReference type="PROSITE" id="PS00687">
    <property type="entry name" value="ALDEHYDE_DEHYDR_GLU"/>
    <property type="match status" value="1"/>
</dbReference>
<dbReference type="Proteomes" id="UP000389128">
    <property type="component" value="Unassembled WGS sequence"/>
</dbReference>
<protein>
    <recommendedName>
        <fullName evidence="3">aldehyde dehydrogenase (NAD(+))</fullName>
        <ecNumber evidence="3">1.2.1.3</ecNumber>
    </recommendedName>
</protein>
<dbReference type="CDD" id="cd07138">
    <property type="entry name" value="ALDH_CddD_SSP0762"/>
    <property type="match status" value="1"/>
</dbReference>
<feature type="domain" description="Aldehyde dehydrogenase" evidence="7">
    <location>
        <begin position="13"/>
        <end position="471"/>
    </location>
</feature>
<sequence>MRNHHQFYINGQWVEPAGNARLDVINPATEAVAGSIAMGGAADVERAVAAARAAFPSFSLTTREERLDLLARIGAAYKARFKDMAEAICEEMGAPFKALASTGQVGSGLAHFNMAATALKDFTFETARGSTLIVREPIGVCGLITPWNWPANQMACKIAPALAAGCTMVLKPSELAPFSAVILAEILHAAGVPAGVFNLVNGDGPGVGAPLSSHPDVDMMSFTGSTRAGKLVMQAAADTVKKVALELGGKSANILLDDADFAKMVKVGVLTLLTNSGQNCNAPSRMLVPENRLDEVEAIAAATLARVVVGDPLADGTTMGPLANAAQFRRVQELIATGIAEGAKVVAGGPGRPEGIERGFYTRPTIFSRVTPEMTISREEIFGPVLSILTYKDEDDAIRIANDTVYGLSGYVSSADLGRARAVARRLRTGNVHLNGAQLDLAGPFGGYKQSGLGREWGAFGIEEFLEVKAIIGYGE</sequence>
<dbReference type="EC" id="1.2.1.3" evidence="3"/>
<dbReference type="Gene3D" id="3.40.309.10">
    <property type="entry name" value="Aldehyde Dehydrogenase, Chain A, domain 2"/>
    <property type="match status" value="1"/>
</dbReference>
<keyword evidence="2 6" id="KW-0560">Oxidoreductase</keyword>
<accession>A0A6C2CRB7</accession>
<comment type="catalytic activity">
    <reaction evidence="4">
        <text>an aldehyde + NAD(+) + H2O = a carboxylate + NADH + 2 H(+)</text>
        <dbReference type="Rhea" id="RHEA:16185"/>
        <dbReference type="ChEBI" id="CHEBI:15377"/>
        <dbReference type="ChEBI" id="CHEBI:15378"/>
        <dbReference type="ChEBI" id="CHEBI:17478"/>
        <dbReference type="ChEBI" id="CHEBI:29067"/>
        <dbReference type="ChEBI" id="CHEBI:57540"/>
        <dbReference type="ChEBI" id="CHEBI:57945"/>
        <dbReference type="EC" id="1.2.1.3"/>
    </reaction>
</comment>
<dbReference type="InterPro" id="IPR016161">
    <property type="entry name" value="Ald_DH/histidinol_DH"/>
</dbReference>
<evidence type="ECO:0000256" key="6">
    <source>
        <dbReference type="RuleBase" id="RU003345"/>
    </source>
</evidence>
<dbReference type="EMBL" id="SDKK01000010">
    <property type="protein sequence ID" value="TYC56518.1"/>
    <property type="molecule type" value="Genomic_DNA"/>
</dbReference>
<dbReference type="PROSITE" id="PS00070">
    <property type="entry name" value="ALDEHYDE_DEHYDR_CYS"/>
    <property type="match status" value="1"/>
</dbReference>
<dbReference type="GO" id="GO:0004029">
    <property type="term" value="F:aldehyde dehydrogenase (NAD+) activity"/>
    <property type="evidence" value="ECO:0007669"/>
    <property type="project" value="UniProtKB-EC"/>
</dbReference>
<evidence type="ECO:0000256" key="2">
    <source>
        <dbReference type="ARBA" id="ARBA00023002"/>
    </source>
</evidence>
<dbReference type="InterPro" id="IPR016162">
    <property type="entry name" value="Ald_DH_N"/>
</dbReference>
<dbReference type="OrthoDB" id="6187633at2"/>
<dbReference type="PANTHER" id="PTHR42804">
    <property type="entry name" value="ALDEHYDE DEHYDROGENASE"/>
    <property type="match status" value="1"/>
</dbReference>
<dbReference type="InterPro" id="IPR029510">
    <property type="entry name" value="Ald_DH_CS_GLU"/>
</dbReference>
<dbReference type="PANTHER" id="PTHR42804:SF1">
    <property type="entry name" value="ALDEHYDE DEHYDROGENASE-RELATED"/>
    <property type="match status" value="1"/>
</dbReference>